<feature type="compositionally biased region" description="Low complexity" evidence="1">
    <location>
        <begin position="1"/>
        <end position="15"/>
    </location>
</feature>
<reference evidence="2 3" key="1">
    <citation type="submission" date="2015-06" db="EMBL/GenBank/DDBJ databases">
        <title>Draft genome sequence of Streptomyces leeuwenhoekii C58, which produces the novel lasso peptide, chaxapeptin.</title>
        <authorList>
            <person name="Yi Y."/>
            <person name="Hai D."/>
            <person name="Jaspars M."/>
            <person name="Sheng H."/>
            <person name="Rateb M.E."/>
            <person name="Bull A."/>
            <person name="Goodfellow M."/>
            <person name="Asenjo J.A."/>
            <person name="Ebel R."/>
        </authorList>
    </citation>
    <scope>NUCLEOTIDE SEQUENCE [LARGE SCALE GENOMIC DNA]</scope>
    <source>
        <strain evidence="2 3">C58</strain>
    </source>
</reference>
<sequence length="75" mass="8256">MGARRAWPPWRGWPSRRPPGPRSAGAGSGRRRPAPRPSLPVPPPWAGAGRACRRYGPARPRRCSGGSRQLRPARR</sequence>
<proteinExistence type="predicted"/>
<evidence type="ECO:0000313" key="3">
    <source>
        <dbReference type="Proteomes" id="UP000037274"/>
    </source>
</evidence>
<dbReference type="EMBL" id="LFEH01000292">
    <property type="protein sequence ID" value="KMS66039.1"/>
    <property type="molecule type" value="Genomic_DNA"/>
</dbReference>
<evidence type="ECO:0000313" key="2">
    <source>
        <dbReference type="EMBL" id="KMS66039.1"/>
    </source>
</evidence>
<feature type="region of interest" description="Disordered" evidence="1">
    <location>
        <begin position="1"/>
        <end position="75"/>
    </location>
</feature>
<evidence type="ECO:0000256" key="1">
    <source>
        <dbReference type="SAM" id="MobiDB-lite"/>
    </source>
</evidence>
<protein>
    <submittedName>
        <fullName evidence="2">Uncharacterized protein</fullName>
    </submittedName>
</protein>
<gene>
    <name evidence="2" type="ORF">ACH49_29945</name>
</gene>
<organism evidence="2 3">
    <name type="scientific">Streptomyces leeuwenhoekii</name>
    <dbReference type="NCBI Taxonomy" id="1437453"/>
    <lineage>
        <taxon>Bacteria</taxon>
        <taxon>Bacillati</taxon>
        <taxon>Actinomycetota</taxon>
        <taxon>Actinomycetes</taxon>
        <taxon>Kitasatosporales</taxon>
        <taxon>Streptomycetaceae</taxon>
        <taxon>Streptomyces</taxon>
    </lineage>
</organism>
<feature type="compositionally biased region" description="Pro residues" evidence="1">
    <location>
        <begin position="35"/>
        <end position="45"/>
    </location>
</feature>
<comment type="caution">
    <text evidence="2">The sequence shown here is derived from an EMBL/GenBank/DDBJ whole genome shotgun (WGS) entry which is preliminary data.</text>
</comment>
<keyword evidence="3" id="KW-1185">Reference proteome</keyword>
<name>A0ABR5HQ83_STRLW</name>
<dbReference type="Proteomes" id="UP000037274">
    <property type="component" value="Unassembled WGS sequence"/>
</dbReference>
<accession>A0ABR5HQ83</accession>